<dbReference type="eggNOG" id="COG1493">
    <property type="taxonomic scope" value="Bacteria"/>
</dbReference>
<dbReference type="RefSeq" id="WP_011712282.1">
    <property type="nucleotide sequence ID" value="NC_008576.1"/>
</dbReference>
<keyword evidence="1" id="KW-0418">Kinase</keyword>
<dbReference type="HOGENOM" id="CLU_083312_0_0_5"/>
<sequence>MLRLADLPHAEVVRRLAQEGLRWRLGPALYHLHSDVAAIGVWLQTLYADAPVMEAGQGVTGCHAALLREPGLRRWFRPQVRLWVDGPTPFLPFPLDHAPPHLEWGLNFLFTTRHAHKLLLHAGVVERHGRALILPGFPGYGKSTLTAALSLRGWRLFSDEFGLFEPGQGLAKPMPKAIALKNEAIEVIRAWAPQAPLGPLFPKTRKGTVCHLYPAREAVQRMDEGAVARWIVFPRYQAGVPLQLYPLTPEQLFPRLAGGAFNYETLGEAAFTTVAQLCQSCTAFEMPYSQLSEAVQVLTQMADEGIA</sequence>
<name>A0L572_MAGMM</name>
<evidence type="ECO:0000313" key="2">
    <source>
        <dbReference type="Proteomes" id="UP000002586"/>
    </source>
</evidence>
<keyword evidence="1" id="KW-0808">Transferase</keyword>
<reference evidence="2" key="1">
    <citation type="journal article" date="2009" name="Appl. Environ. Microbiol.">
        <title>Complete genome sequence of the chemolithoautotrophic marine magnetotactic coccus strain MC-1.</title>
        <authorList>
            <person name="Schubbe S."/>
            <person name="Williams T.J."/>
            <person name="Xie G."/>
            <person name="Kiss H.E."/>
            <person name="Brettin T.S."/>
            <person name="Martinez D."/>
            <person name="Ross C.A."/>
            <person name="Schuler D."/>
            <person name="Cox B.L."/>
            <person name="Nealson K.H."/>
            <person name="Bazylinski D.A."/>
        </authorList>
    </citation>
    <scope>NUCLEOTIDE SEQUENCE [LARGE SCALE GENOMIC DNA]</scope>
    <source>
        <strain evidence="2">ATCC BAA-1437 / JCM 17883 / MC-1</strain>
    </source>
</reference>
<organism evidence="1 2">
    <name type="scientific">Magnetococcus marinus (strain ATCC BAA-1437 / JCM 17883 / MC-1)</name>
    <dbReference type="NCBI Taxonomy" id="156889"/>
    <lineage>
        <taxon>Bacteria</taxon>
        <taxon>Pseudomonadati</taxon>
        <taxon>Pseudomonadota</taxon>
        <taxon>Magnetococcia</taxon>
        <taxon>Magnetococcales</taxon>
        <taxon>Magnetococcaceae</taxon>
        <taxon>Magnetococcus</taxon>
    </lineage>
</organism>
<proteinExistence type="predicted"/>
<dbReference type="OrthoDB" id="4544211at2"/>
<dbReference type="GO" id="GO:0016301">
    <property type="term" value="F:kinase activity"/>
    <property type="evidence" value="ECO:0007669"/>
    <property type="project" value="UniProtKB-KW"/>
</dbReference>
<dbReference type="InterPro" id="IPR027600">
    <property type="entry name" value="HprK-rel_A"/>
</dbReference>
<dbReference type="EC" id="2.7.1.-" evidence="1"/>
<accession>A0L572</accession>
<dbReference type="NCBIfam" id="TIGR04352">
    <property type="entry name" value="HprK_rel_A"/>
    <property type="match status" value="1"/>
</dbReference>
<dbReference type="Proteomes" id="UP000002586">
    <property type="component" value="Chromosome"/>
</dbReference>
<gene>
    <name evidence="1" type="ordered locus">Mmc1_0594</name>
</gene>
<dbReference type="InterPro" id="IPR027417">
    <property type="entry name" value="P-loop_NTPase"/>
</dbReference>
<dbReference type="SUPFAM" id="SSF53795">
    <property type="entry name" value="PEP carboxykinase-like"/>
    <property type="match status" value="1"/>
</dbReference>
<dbReference type="Gene3D" id="3.40.50.300">
    <property type="entry name" value="P-loop containing nucleotide triphosphate hydrolases"/>
    <property type="match status" value="1"/>
</dbReference>
<evidence type="ECO:0000313" key="1">
    <source>
        <dbReference type="EMBL" id="ABK43115.1"/>
    </source>
</evidence>
<dbReference type="EMBL" id="CP000471">
    <property type="protein sequence ID" value="ABK43115.1"/>
    <property type="molecule type" value="Genomic_DNA"/>
</dbReference>
<dbReference type="STRING" id="156889.Mmc1_0594"/>
<protein>
    <submittedName>
        <fullName evidence="1">Hpr(Ser) kinase/phosphatase</fullName>
        <ecNumber evidence="1">2.7.1.-</ecNumber>
    </submittedName>
</protein>
<dbReference type="AlphaFoldDB" id="A0L572"/>
<keyword evidence="2" id="KW-1185">Reference proteome</keyword>
<reference evidence="1 2" key="2">
    <citation type="journal article" date="2012" name="Int. J. Syst. Evol. Microbiol.">
        <title>Magnetococcus marinus gen. nov., sp. nov., a marine, magnetotactic bacterium that represents a novel lineage (Magnetococcaceae fam. nov.; Magnetococcales ord. nov.) at the base of the Alphaproteobacteria.</title>
        <authorList>
            <person name="Bazylinski D.A."/>
            <person name="Williams T.J."/>
            <person name="Lefevre C.T."/>
            <person name="Berg R.J."/>
            <person name="Zhang C.L."/>
            <person name="Bowser S.S."/>
            <person name="Dean A.J."/>
            <person name="Beveridge T.J."/>
        </authorList>
    </citation>
    <scope>NUCLEOTIDE SEQUENCE [LARGE SCALE GENOMIC DNA]</scope>
    <source>
        <strain evidence="2">ATCC BAA-1437 / JCM 17883 / MC-1</strain>
    </source>
</reference>
<dbReference type="KEGG" id="mgm:Mmc1_0594"/>